<proteinExistence type="predicted"/>
<feature type="region of interest" description="Disordered" evidence="1">
    <location>
        <begin position="511"/>
        <end position="566"/>
    </location>
</feature>
<dbReference type="OrthoDB" id="5417628at2759"/>
<dbReference type="AlphaFoldDB" id="A0A9P8WGB8"/>
<feature type="region of interest" description="Disordered" evidence="1">
    <location>
        <begin position="305"/>
        <end position="325"/>
    </location>
</feature>
<keyword evidence="3" id="KW-1185">Reference proteome</keyword>
<dbReference type="Proteomes" id="UP000777438">
    <property type="component" value="Unassembled WGS sequence"/>
</dbReference>
<protein>
    <submittedName>
        <fullName evidence="2">Uncharacterized protein</fullName>
    </submittedName>
</protein>
<gene>
    <name evidence="2" type="ORF">B0T10DRAFT_545551</name>
</gene>
<organism evidence="2 3">
    <name type="scientific">Thelonectria olida</name>
    <dbReference type="NCBI Taxonomy" id="1576542"/>
    <lineage>
        <taxon>Eukaryota</taxon>
        <taxon>Fungi</taxon>
        <taxon>Dikarya</taxon>
        <taxon>Ascomycota</taxon>
        <taxon>Pezizomycotina</taxon>
        <taxon>Sordariomycetes</taxon>
        <taxon>Hypocreomycetidae</taxon>
        <taxon>Hypocreales</taxon>
        <taxon>Nectriaceae</taxon>
        <taxon>Thelonectria</taxon>
    </lineage>
</organism>
<reference evidence="2 3" key="1">
    <citation type="journal article" date="2021" name="Nat. Commun.">
        <title>Genetic determinants of endophytism in the Arabidopsis root mycobiome.</title>
        <authorList>
            <person name="Mesny F."/>
            <person name="Miyauchi S."/>
            <person name="Thiergart T."/>
            <person name="Pickel B."/>
            <person name="Atanasova L."/>
            <person name="Karlsson M."/>
            <person name="Huettel B."/>
            <person name="Barry K.W."/>
            <person name="Haridas S."/>
            <person name="Chen C."/>
            <person name="Bauer D."/>
            <person name="Andreopoulos W."/>
            <person name="Pangilinan J."/>
            <person name="LaButti K."/>
            <person name="Riley R."/>
            <person name="Lipzen A."/>
            <person name="Clum A."/>
            <person name="Drula E."/>
            <person name="Henrissat B."/>
            <person name="Kohler A."/>
            <person name="Grigoriev I.V."/>
            <person name="Martin F.M."/>
            <person name="Hacquard S."/>
        </authorList>
    </citation>
    <scope>NUCLEOTIDE SEQUENCE [LARGE SCALE GENOMIC DNA]</scope>
    <source>
        <strain evidence="2 3">MPI-CAGE-CH-0241</strain>
    </source>
</reference>
<evidence type="ECO:0000313" key="2">
    <source>
        <dbReference type="EMBL" id="KAH6895955.1"/>
    </source>
</evidence>
<comment type="caution">
    <text evidence="2">The sequence shown here is derived from an EMBL/GenBank/DDBJ whole genome shotgun (WGS) entry which is preliminary data.</text>
</comment>
<evidence type="ECO:0000256" key="1">
    <source>
        <dbReference type="SAM" id="MobiDB-lite"/>
    </source>
</evidence>
<sequence length="566" mass="61947">MRYEDWDILLFPRGWEVPQKEFKVACHVVHDPEFSHAQGSFGLPTLCCFVPSLPVGATFKISIHSWSMPAISQFTKSYSMYPENAEFEFRLFIDGGLVASASVNPESDWPHIIAHSFDFSKNGDLEPLKFPSFRKELLEQNYWSPADNLGRIKLVISEGFPRDSLSMPMERVKNLVAFSFQHAPLEILESSSIAWPNPSMWRREPFTSSMPVPTYASEDVQSHAHSPRRRHQMLPKAVTSYKMPTSQGGMANSSDNVFARQCDPLNGPAAGPPGLPSPQCPDVLGDSNTYFQWLRSLDMTMTDAPQQGVGASSKARRSGKASTDISMPDYASIQDKRMSISEEAPFTMSSFQLEEEGNAGYLKAPSNTPTGGGHRGIQTGGIPFPVMPTANSIPPGLANTLTNSLLNQAMLQSNTPTLTTALPEGWPCKETQMRQPTSSAIRCSTPGTVLQKGRNVSQRVLVPSKGSIVTSANGSQARIAKDLINSEHNQRTPSMGGPGETMLNLEGQENVLEGTHPSSDGSTNRTRHFTPVSGKVMEDKTKGQSWASPRIQLTPFVEDSPTVPTS</sequence>
<dbReference type="EMBL" id="JAGPYM010000004">
    <property type="protein sequence ID" value="KAH6895955.1"/>
    <property type="molecule type" value="Genomic_DNA"/>
</dbReference>
<name>A0A9P8WGB8_9HYPO</name>
<accession>A0A9P8WGB8</accession>
<evidence type="ECO:0000313" key="3">
    <source>
        <dbReference type="Proteomes" id="UP000777438"/>
    </source>
</evidence>